<dbReference type="EMBL" id="JAABNT010000025">
    <property type="protein sequence ID" value="NEK24864.1"/>
    <property type="molecule type" value="Genomic_DNA"/>
</dbReference>
<feature type="domain" description="LysM" evidence="1">
    <location>
        <begin position="110"/>
        <end position="160"/>
    </location>
</feature>
<evidence type="ECO:0000313" key="3">
    <source>
        <dbReference type="Proteomes" id="UP000468591"/>
    </source>
</evidence>
<dbReference type="PROSITE" id="PS51782">
    <property type="entry name" value="LYSM"/>
    <property type="match status" value="1"/>
</dbReference>
<dbReference type="InterPro" id="IPR018392">
    <property type="entry name" value="LysM"/>
</dbReference>
<dbReference type="CDD" id="cd00118">
    <property type="entry name" value="LysM"/>
    <property type="match status" value="1"/>
</dbReference>
<dbReference type="InterPro" id="IPR036779">
    <property type="entry name" value="LysM_dom_sf"/>
</dbReference>
<proteinExistence type="predicted"/>
<evidence type="ECO:0000259" key="1">
    <source>
        <dbReference type="PROSITE" id="PS51782"/>
    </source>
</evidence>
<protein>
    <submittedName>
        <fullName evidence="2">LysM peptidoglycan-binding domain-containing protein</fullName>
    </submittedName>
</protein>
<comment type="caution">
    <text evidence="2">The sequence shown here is derived from an EMBL/GenBank/DDBJ whole genome shotgun (WGS) entry which is preliminary data.</text>
</comment>
<gene>
    <name evidence="2" type="ORF">GV827_21060</name>
</gene>
<keyword evidence="3" id="KW-1185">Reference proteome</keyword>
<accession>A0A6P0CK92</accession>
<evidence type="ECO:0000313" key="2">
    <source>
        <dbReference type="EMBL" id="NEK24864.1"/>
    </source>
</evidence>
<dbReference type="AlphaFoldDB" id="A0A6P0CK92"/>
<dbReference type="SMART" id="SM00257">
    <property type="entry name" value="LysM"/>
    <property type="match status" value="1"/>
</dbReference>
<dbReference type="RefSeq" id="WP_164355890.1">
    <property type="nucleotide sequence ID" value="NZ_JAABNT010000025.1"/>
</dbReference>
<dbReference type="Proteomes" id="UP000468591">
    <property type="component" value="Unassembled WGS sequence"/>
</dbReference>
<organism evidence="2 3">
    <name type="scientific">Sulfitobacter sediminilitoris</name>
    <dbReference type="NCBI Taxonomy" id="2698830"/>
    <lineage>
        <taxon>Bacteria</taxon>
        <taxon>Pseudomonadati</taxon>
        <taxon>Pseudomonadota</taxon>
        <taxon>Alphaproteobacteria</taxon>
        <taxon>Rhodobacterales</taxon>
        <taxon>Roseobacteraceae</taxon>
        <taxon>Sulfitobacter</taxon>
    </lineage>
</organism>
<name>A0A6P0CK92_9RHOB</name>
<dbReference type="Pfam" id="PF01476">
    <property type="entry name" value="LysM"/>
    <property type="match status" value="1"/>
</dbReference>
<reference evidence="2 3" key="1">
    <citation type="submission" date="2020-01" db="EMBL/GenBank/DDBJ databases">
        <title>Sulfitobacter sediminilitoris sp. nov., isolated from a tidal flat.</title>
        <authorList>
            <person name="Park S."/>
            <person name="Yoon J.-H."/>
        </authorList>
    </citation>
    <scope>NUCLEOTIDE SEQUENCE [LARGE SCALE GENOMIC DNA]</scope>
    <source>
        <strain evidence="2 3">JBTF-M27</strain>
    </source>
</reference>
<sequence>MATNPFSDAWTKEEKKRSDALTASINKALSASSLLSKVDKATKDKPNSSKPPSDINKLFEKALGDAVKAGTRDYTGMTIDTEMTYKVEKDKWRATAKADTKFIKKNISSKTITVKKGDTLFKIAESHYGDGIYYPVIADANPKQVKFKGDFIVAHSQLKLPALDVLDKKAETEWMTSAIKGDLTKYKEQKGNEICLPSIDFDLRKV</sequence>
<dbReference type="Gene3D" id="3.10.350.10">
    <property type="entry name" value="LysM domain"/>
    <property type="match status" value="1"/>
</dbReference>